<dbReference type="RefSeq" id="WP_093830075.1">
    <property type="nucleotide sequence ID" value="NZ_FOLQ01000009.1"/>
</dbReference>
<dbReference type="OrthoDB" id="15218at2"/>
<feature type="region of interest" description="Disordered" evidence="2">
    <location>
        <begin position="683"/>
        <end position="734"/>
    </location>
</feature>
<dbReference type="EMBL" id="FOLQ01000009">
    <property type="protein sequence ID" value="SFE02383.1"/>
    <property type="molecule type" value="Genomic_DNA"/>
</dbReference>
<dbReference type="Proteomes" id="UP000198598">
    <property type="component" value="Unassembled WGS sequence"/>
</dbReference>
<name>A0A1I1X9H7_9BACT</name>
<proteinExistence type="predicted"/>
<evidence type="ECO:0000259" key="4">
    <source>
        <dbReference type="Pfam" id="PF05569"/>
    </source>
</evidence>
<accession>A0A1I1X9H7</accession>
<dbReference type="PANTHER" id="PTHR34978:SF3">
    <property type="entry name" value="SLR0241 PROTEIN"/>
    <property type="match status" value="1"/>
</dbReference>
<feature type="compositionally biased region" description="Polar residues" evidence="2">
    <location>
        <begin position="344"/>
        <end position="357"/>
    </location>
</feature>
<gene>
    <name evidence="5" type="ORF">SAMN05216167_109173</name>
</gene>
<evidence type="ECO:0000256" key="3">
    <source>
        <dbReference type="SAM" id="Phobius"/>
    </source>
</evidence>
<protein>
    <submittedName>
        <fullName evidence="5">BlaR1 peptidase M56</fullName>
    </submittedName>
</protein>
<evidence type="ECO:0000256" key="2">
    <source>
        <dbReference type="SAM" id="MobiDB-lite"/>
    </source>
</evidence>
<dbReference type="CDD" id="cd07341">
    <property type="entry name" value="M56_BlaR1_MecR1_like"/>
    <property type="match status" value="1"/>
</dbReference>
<organism evidence="5 6">
    <name type="scientific">Spirosoma endophyticum</name>
    <dbReference type="NCBI Taxonomy" id="662367"/>
    <lineage>
        <taxon>Bacteria</taxon>
        <taxon>Pseudomonadati</taxon>
        <taxon>Bacteroidota</taxon>
        <taxon>Cytophagia</taxon>
        <taxon>Cytophagales</taxon>
        <taxon>Cytophagaceae</taxon>
        <taxon>Spirosoma</taxon>
    </lineage>
</organism>
<keyword evidence="3" id="KW-0472">Membrane</keyword>
<dbReference type="PANTHER" id="PTHR34978">
    <property type="entry name" value="POSSIBLE SENSOR-TRANSDUCER PROTEIN BLAR"/>
    <property type="match status" value="1"/>
</dbReference>
<dbReference type="InterPro" id="IPR008756">
    <property type="entry name" value="Peptidase_M56"/>
</dbReference>
<feature type="transmembrane region" description="Helical" evidence="3">
    <location>
        <begin position="20"/>
        <end position="40"/>
    </location>
</feature>
<feature type="transmembrane region" description="Helical" evidence="3">
    <location>
        <begin position="52"/>
        <end position="71"/>
    </location>
</feature>
<keyword evidence="1" id="KW-0175">Coiled coil</keyword>
<dbReference type="Pfam" id="PF05569">
    <property type="entry name" value="Peptidase_M56"/>
    <property type="match status" value="1"/>
</dbReference>
<reference evidence="5 6" key="1">
    <citation type="submission" date="2016-10" db="EMBL/GenBank/DDBJ databases">
        <authorList>
            <person name="de Groot N.N."/>
        </authorList>
    </citation>
    <scope>NUCLEOTIDE SEQUENCE [LARGE SCALE GENOMIC DNA]</scope>
    <source>
        <strain evidence="5 6">DSM 26130</strain>
    </source>
</reference>
<feature type="transmembrane region" description="Helical" evidence="3">
    <location>
        <begin position="118"/>
        <end position="139"/>
    </location>
</feature>
<keyword evidence="6" id="KW-1185">Reference proteome</keyword>
<keyword evidence="3" id="KW-0812">Transmembrane</keyword>
<dbReference type="STRING" id="662367.SAMN05216167_109173"/>
<dbReference type="Gene3D" id="3.30.2010.10">
    <property type="entry name" value="Metalloproteases ('zincins'), catalytic domain"/>
    <property type="match status" value="1"/>
</dbReference>
<keyword evidence="3" id="KW-1133">Transmembrane helix</keyword>
<evidence type="ECO:0000313" key="5">
    <source>
        <dbReference type="EMBL" id="SFE02383.1"/>
    </source>
</evidence>
<sequence>MNTFNFLSSPVADALGWTLLHAIWQGFALVLPVAIGLHLLRNQSSVLRYRVGVLTLLTQLMTSVATFVWYYNPASTLPVPATLTGGQIMSIRWQTVTQTLPWHQQMQQFLESHLSQFVLTYLIGVALFGVRLAGGWVYLQQLSKTASLPATVVWDHMVDRLRAALAIRAVVQVRESGRIAMPMVVGILKPVLLLPIGLAAHLSTREIEAVLAHELAHVKRHDYGVNLLQSIVEILYFFHPALWWLSARVREEREHCCDDLAVQACGGDGRILAQALARVEELRLSQLETPALAMAFASKRQHLLHRVRRMLGAPTRPFVSNGSLVGLTLATILLMSVSVYAVQQQDKPKSRNTQPQPTRRHKAGNGTEFSITDNKKVNYVIWKGQKLPAKRVAHLQRQLDQIMAGQLSLDALNKSDRDILLSIIETNQGFGEGMDALGKGLAHIDYDNIVASALNNVPLSPDGTVEGLAKADYNAIISDAFASLGALKTLPDSLVKRRAYQQRQMDSLSQLLAQRSQQAQALRSQMEKFRFPIDELNRNQEVFMWRQNKLMAQREALIEKHQRLLENEGKQKLSQAEVEKQLAALEPEIKKIEGNAEELSKQVDQLKLKQDEFKLPMDKLKHESEQLDAQINQLADQLGQYGDEIARFLPDAMEPLERLEIHEAPELAPRPARTPRIMRTPRPAVAPNAVHPATPAMPAHPRLAPVAPAPASPRAKVAIPKSPKSPLVPKVEND</sequence>
<dbReference type="AlphaFoldDB" id="A0A1I1X9H7"/>
<evidence type="ECO:0000313" key="6">
    <source>
        <dbReference type="Proteomes" id="UP000198598"/>
    </source>
</evidence>
<feature type="region of interest" description="Disordered" evidence="2">
    <location>
        <begin position="344"/>
        <end position="369"/>
    </location>
</feature>
<feature type="domain" description="Peptidase M56" evidence="4">
    <location>
        <begin position="98"/>
        <end position="264"/>
    </location>
</feature>
<feature type="compositionally biased region" description="Low complexity" evidence="2">
    <location>
        <begin position="712"/>
        <end position="734"/>
    </location>
</feature>
<feature type="coiled-coil region" evidence="1">
    <location>
        <begin position="547"/>
        <end position="644"/>
    </location>
</feature>
<evidence type="ECO:0000256" key="1">
    <source>
        <dbReference type="SAM" id="Coils"/>
    </source>
</evidence>
<dbReference type="InterPro" id="IPR052173">
    <property type="entry name" value="Beta-lactam_resp_regulator"/>
</dbReference>
<feature type="transmembrane region" description="Helical" evidence="3">
    <location>
        <begin position="318"/>
        <end position="342"/>
    </location>
</feature>